<reference evidence="1" key="2">
    <citation type="journal article" date="2015" name="Fish Shellfish Immunol.">
        <title>Early steps in the European eel (Anguilla anguilla)-Vibrio vulnificus interaction in the gills: Role of the RtxA13 toxin.</title>
        <authorList>
            <person name="Callol A."/>
            <person name="Pajuelo D."/>
            <person name="Ebbesson L."/>
            <person name="Teles M."/>
            <person name="MacKenzie S."/>
            <person name="Amaro C."/>
        </authorList>
    </citation>
    <scope>NUCLEOTIDE SEQUENCE</scope>
</reference>
<sequence length="42" mass="4784">MCLPPQPQAMGTWWSQMWRGSTMRGRVRAISTNQTTSCPETI</sequence>
<evidence type="ECO:0000313" key="1">
    <source>
        <dbReference type="EMBL" id="JAI05599.1"/>
    </source>
</evidence>
<name>A0A0E9XV68_ANGAN</name>
<accession>A0A0E9XV68</accession>
<proteinExistence type="predicted"/>
<dbReference type="EMBL" id="GBXM01002979">
    <property type="protein sequence ID" value="JAI05599.1"/>
    <property type="molecule type" value="Transcribed_RNA"/>
</dbReference>
<reference evidence="1" key="1">
    <citation type="submission" date="2014-11" db="EMBL/GenBank/DDBJ databases">
        <authorList>
            <person name="Amaro Gonzalez C."/>
        </authorList>
    </citation>
    <scope>NUCLEOTIDE SEQUENCE</scope>
</reference>
<organism evidence="1">
    <name type="scientific">Anguilla anguilla</name>
    <name type="common">European freshwater eel</name>
    <name type="synonym">Muraena anguilla</name>
    <dbReference type="NCBI Taxonomy" id="7936"/>
    <lineage>
        <taxon>Eukaryota</taxon>
        <taxon>Metazoa</taxon>
        <taxon>Chordata</taxon>
        <taxon>Craniata</taxon>
        <taxon>Vertebrata</taxon>
        <taxon>Euteleostomi</taxon>
        <taxon>Actinopterygii</taxon>
        <taxon>Neopterygii</taxon>
        <taxon>Teleostei</taxon>
        <taxon>Anguilliformes</taxon>
        <taxon>Anguillidae</taxon>
        <taxon>Anguilla</taxon>
    </lineage>
</organism>
<dbReference type="AlphaFoldDB" id="A0A0E9XV68"/>
<protein>
    <submittedName>
        <fullName evidence="1">Uncharacterized protein</fullName>
    </submittedName>
</protein>